<name>A0A4R2CQ90_SHIGR</name>
<proteinExistence type="predicted"/>
<accession>A0A4R2CQ90</accession>
<dbReference type="Pfam" id="PF21821">
    <property type="entry name" value="Dit_like"/>
    <property type="match status" value="1"/>
</dbReference>
<organism evidence="2 3">
    <name type="scientific">Shinella granuli</name>
    <dbReference type="NCBI Taxonomy" id="323621"/>
    <lineage>
        <taxon>Bacteria</taxon>
        <taxon>Pseudomonadati</taxon>
        <taxon>Pseudomonadota</taxon>
        <taxon>Alphaproteobacteria</taxon>
        <taxon>Hyphomicrobiales</taxon>
        <taxon>Rhizobiaceae</taxon>
        <taxon>Shinella</taxon>
    </lineage>
</organism>
<gene>
    <name evidence="2" type="ORF">EV665_11314</name>
</gene>
<evidence type="ECO:0000313" key="2">
    <source>
        <dbReference type="EMBL" id="TCN41429.1"/>
    </source>
</evidence>
<evidence type="ECO:0000259" key="1">
    <source>
        <dbReference type="Pfam" id="PF21821"/>
    </source>
</evidence>
<feature type="domain" description="Dit-like phage tail protein N-terminal" evidence="1">
    <location>
        <begin position="13"/>
        <end position="133"/>
    </location>
</feature>
<sequence length="194" mass="20573">MILFPRTIGPIPVDAVISEVIESRLRITELPVEFGADITDHAYVEPKRITIEGVIGGSTSRSSSGGRAVAVAGWQALKSLQESRVPFTLVSGLDVHRNTLIESITAERDKDYSMVLKFTAELREIQIVSSSYSAGVSGAPDDGQAKKLTSKTLGTTDTAIKGSPDVIRGDISTTTTTTTATTTDTGSILYGLVN</sequence>
<evidence type="ECO:0000313" key="3">
    <source>
        <dbReference type="Proteomes" id="UP000295351"/>
    </source>
</evidence>
<dbReference type="Proteomes" id="UP000295351">
    <property type="component" value="Unassembled WGS sequence"/>
</dbReference>
<reference evidence="2 3" key="1">
    <citation type="submission" date="2019-03" db="EMBL/GenBank/DDBJ databases">
        <title>Genomic Encyclopedia of Type Strains, Phase IV (KMG-IV): sequencing the most valuable type-strain genomes for metagenomic binning, comparative biology and taxonomic classification.</title>
        <authorList>
            <person name="Goeker M."/>
        </authorList>
    </citation>
    <scope>NUCLEOTIDE SEQUENCE [LARGE SCALE GENOMIC DNA]</scope>
    <source>
        <strain evidence="2 3">DSM 18401</strain>
    </source>
</reference>
<dbReference type="RefSeq" id="WP_133035325.1">
    <property type="nucleotide sequence ID" value="NZ_BAABEI010000012.1"/>
</dbReference>
<keyword evidence="3" id="KW-1185">Reference proteome</keyword>
<comment type="caution">
    <text evidence="2">The sequence shown here is derived from an EMBL/GenBank/DDBJ whole genome shotgun (WGS) entry which is preliminary data.</text>
</comment>
<protein>
    <recommendedName>
        <fullName evidence="1">Dit-like phage tail protein N-terminal domain-containing protein</fullName>
    </recommendedName>
</protein>
<dbReference type="InterPro" id="IPR048494">
    <property type="entry name" value="Dit-like_N"/>
</dbReference>
<dbReference type="EMBL" id="SLVX01000013">
    <property type="protein sequence ID" value="TCN41429.1"/>
    <property type="molecule type" value="Genomic_DNA"/>
</dbReference>
<dbReference type="AlphaFoldDB" id="A0A4R2CQ90"/>